<dbReference type="AlphaFoldDB" id="A0AAE6X0S7"/>
<name>A0AAE6X0S7_9STAP</name>
<accession>A0AAE6X0S7</accession>
<gene>
    <name evidence="1" type="ORF">GTN30_02815</name>
</gene>
<protein>
    <submittedName>
        <fullName evidence="1">Uncharacterized protein</fullName>
    </submittedName>
</protein>
<organism evidence="1 2">
    <name type="scientific">Macrococcoides canis</name>
    <dbReference type="NCBI Taxonomy" id="1855823"/>
    <lineage>
        <taxon>Bacteria</taxon>
        <taxon>Bacillati</taxon>
        <taxon>Bacillota</taxon>
        <taxon>Bacilli</taxon>
        <taxon>Bacillales</taxon>
        <taxon>Staphylococcaceae</taxon>
        <taxon>Macrococcoides</taxon>
    </lineage>
</organism>
<dbReference type="RefSeq" id="WP_164953073.1">
    <property type="nucleotide sequence ID" value="NZ_CP047363.1"/>
</dbReference>
<reference evidence="1" key="1">
    <citation type="journal article" date="2020" name="Antimicrob. Agents Chemother.">
        <title>The novel macrolide resistance genes mef(D), msr(F) and msr(H) are present on resistance islands in Macrococcus canis, Macrococcus caseolyticus and Staphylococcus aureus.</title>
        <authorList>
            <person name="Schwendener S."/>
            <person name="Dona V."/>
            <person name="Perreten V."/>
        </authorList>
    </citation>
    <scope>NUCLEOTIDE SEQUENCE</scope>
    <source>
        <strain evidence="1">Epi0076A</strain>
    </source>
</reference>
<dbReference type="EMBL" id="CP047363">
    <property type="protein sequence ID" value="QIH77587.1"/>
    <property type="molecule type" value="Genomic_DNA"/>
</dbReference>
<dbReference type="Proteomes" id="UP000501122">
    <property type="component" value="Chromosome"/>
</dbReference>
<evidence type="ECO:0000313" key="1">
    <source>
        <dbReference type="EMBL" id="QIH77587.1"/>
    </source>
</evidence>
<sequence length="91" mass="10836">MTKQLIELENNYQLLCKILLDITAIKKPGLLIYLEEYIDRLEKLSVLERSYLIFELIESSSKNMENMESVCEEVKFNEKTIQTLKYWAHFA</sequence>
<proteinExistence type="predicted"/>
<evidence type="ECO:0000313" key="2">
    <source>
        <dbReference type="Proteomes" id="UP000501122"/>
    </source>
</evidence>